<dbReference type="Gene3D" id="1.10.10.60">
    <property type="entry name" value="Homeodomain-like"/>
    <property type="match status" value="1"/>
</dbReference>
<evidence type="ECO:0000256" key="3">
    <source>
        <dbReference type="ARBA" id="ARBA00023163"/>
    </source>
</evidence>
<dbReference type="SUPFAM" id="SSF46689">
    <property type="entry name" value="Homeodomain-like"/>
    <property type="match status" value="1"/>
</dbReference>
<evidence type="ECO:0000256" key="2">
    <source>
        <dbReference type="ARBA" id="ARBA00023125"/>
    </source>
</evidence>
<keyword evidence="6" id="KW-1185">Reference proteome</keyword>
<feature type="domain" description="HTH araC/xylS-type" evidence="4">
    <location>
        <begin position="184"/>
        <end position="286"/>
    </location>
</feature>
<keyword evidence="3" id="KW-0804">Transcription</keyword>
<dbReference type="AlphaFoldDB" id="A0A7X2H190"/>
<accession>A0A7X2H190</accession>
<evidence type="ECO:0000313" key="6">
    <source>
        <dbReference type="Proteomes" id="UP000463051"/>
    </source>
</evidence>
<dbReference type="Pfam" id="PF12833">
    <property type="entry name" value="HTH_18"/>
    <property type="match status" value="1"/>
</dbReference>
<protein>
    <submittedName>
        <fullName evidence="5">Helix-turn-helix domain-containing protein</fullName>
    </submittedName>
</protein>
<sequence length="287" mass="32487">MFTMPKVMDYMVSPYPIRIIDPKVESSRLKLKAIRIGQAGHLPGRTLFRSDVFFEQWAVVYIVSGNGSYTENGGKVQQVDEGSLFFFRPGHSYSYGPPPGGSWDEYYINFSGTRVSEWLESGLIVGGIVFQSDATQELLSTFEEVLKRMDGGIPVDADRAVVLLEGMLLECSVIIKKNSRSSQVDLMPELRADLNSCVYGELDVQQIAAKHHISMSTLRRQVRHSSGYPLYEYIHRLKMAEAKHLLLNSSLQVKEISGMLHYSDSFYFSRLFKKYMGISPQLCRSNV</sequence>
<dbReference type="InterPro" id="IPR009057">
    <property type="entry name" value="Homeodomain-like_sf"/>
</dbReference>
<dbReference type="InterPro" id="IPR003313">
    <property type="entry name" value="AraC-bd"/>
</dbReference>
<dbReference type="SUPFAM" id="SSF51215">
    <property type="entry name" value="Regulatory protein AraC"/>
    <property type="match status" value="1"/>
</dbReference>
<proteinExistence type="predicted"/>
<dbReference type="GO" id="GO:0043565">
    <property type="term" value="F:sequence-specific DNA binding"/>
    <property type="evidence" value="ECO:0007669"/>
    <property type="project" value="InterPro"/>
</dbReference>
<dbReference type="Proteomes" id="UP000463051">
    <property type="component" value="Unassembled WGS sequence"/>
</dbReference>
<dbReference type="GO" id="GO:0003700">
    <property type="term" value="F:DNA-binding transcription factor activity"/>
    <property type="evidence" value="ECO:0007669"/>
    <property type="project" value="InterPro"/>
</dbReference>
<dbReference type="SMART" id="SM00342">
    <property type="entry name" value="HTH_ARAC"/>
    <property type="match status" value="1"/>
</dbReference>
<dbReference type="PANTHER" id="PTHR43280">
    <property type="entry name" value="ARAC-FAMILY TRANSCRIPTIONAL REGULATOR"/>
    <property type="match status" value="1"/>
</dbReference>
<evidence type="ECO:0000256" key="1">
    <source>
        <dbReference type="ARBA" id="ARBA00023015"/>
    </source>
</evidence>
<reference evidence="5 6" key="1">
    <citation type="submission" date="2019-11" db="EMBL/GenBank/DDBJ databases">
        <title>Paenibacillus monticola sp. nov., a novel PGPR strain isolated from mountain sample in China.</title>
        <authorList>
            <person name="Zhao Q."/>
            <person name="Li H.-P."/>
            <person name="Zhang J.-L."/>
        </authorList>
    </citation>
    <scope>NUCLEOTIDE SEQUENCE [LARGE SCALE GENOMIC DNA]</scope>
    <source>
        <strain evidence="5 6">LC-T2</strain>
    </source>
</reference>
<dbReference type="PROSITE" id="PS01124">
    <property type="entry name" value="HTH_ARAC_FAMILY_2"/>
    <property type="match status" value="1"/>
</dbReference>
<dbReference type="Pfam" id="PF02311">
    <property type="entry name" value="AraC_binding"/>
    <property type="match status" value="1"/>
</dbReference>
<organism evidence="5 6">
    <name type="scientific">Paenibacillus monticola</name>
    <dbReference type="NCBI Taxonomy" id="2666075"/>
    <lineage>
        <taxon>Bacteria</taxon>
        <taxon>Bacillati</taxon>
        <taxon>Bacillota</taxon>
        <taxon>Bacilli</taxon>
        <taxon>Bacillales</taxon>
        <taxon>Paenibacillaceae</taxon>
        <taxon>Paenibacillus</taxon>
    </lineage>
</organism>
<keyword evidence="2" id="KW-0238">DNA-binding</keyword>
<dbReference type="EMBL" id="WJXB01000001">
    <property type="protein sequence ID" value="MRN51538.1"/>
    <property type="molecule type" value="Genomic_DNA"/>
</dbReference>
<dbReference type="Gene3D" id="2.60.120.280">
    <property type="entry name" value="Regulatory protein AraC"/>
    <property type="match status" value="1"/>
</dbReference>
<dbReference type="PANTHER" id="PTHR43280:SF30">
    <property type="entry name" value="MMSAB OPERON REGULATORY PROTEIN"/>
    <property type="match status" value="1"/>
</dbReference>
<name>A0A7X2H190_9BACL</name>
<dbReference type="InterPro" id="IPR037923">
    <property type="entry name" value="HTH-like"/>
</dbReference>
<evidence type="ECO:0000259" key="4">
    <source>
        <dbReference type="PROSITE" id="PS01124"/>
    </source>
</evidence>
<gene>
    <name evidence="5" type="ORF">GJB61_00755</name>
</gene>
<evidence type="ECO:0000313" key="5">
    <source>
        <dbReference type="EMBL" id="MRN51538.1"/>
    </source>
</evidence>
<keyword evidence="1" id="KW-0805">Transcription regulation</keyword>
<comment type="caution">
    <text evidence="5">The sequence shown here is derived from an EMBL/GenBank/DDBJ whole genome shotgun (WGS) entry which is preliminary data.</text>
</comment>
<dbReference type="InterPro" id="IPR018060">
    <property type="entry name" value="HTH_AraC"/>
</dbReference>